<evidence type="ECO:0000313" key="3">
    <source>
        <dbReference type="Proteomes" id="UP000051802"/>
    </source>
</evidence>
<name>A0A0Q9ZXX5_9GAMM</name>
<dbReference type="EMBL" id="LLXU01000136">
    <property type="protein sequence ID" value="KRG37401.1"/>
    <property type="molecule type" value="Genomic_DNA"/>
</dbReference>
<evidence type="ECO:0000313" key="2">
    <source>
        <dbReference type="EMBL" id="KRG37401.1"/>
    </source>
</evidence>
<dbReference type="Gene3D" id="3.30.1150.10">
    <property type="match status" value="1"/>
</dbReference>
<feature type="compositionally biased region" description="Basic and acidic residues" evidence="1">
    <location>
        <begin position="179"/>
        <end position="193"/>
    </location>
</feature>
<dbReference type="Proteomes" id="UP000051802">
    <property type="component" value="Unassembled WGS sequence"/>
</dbReference>
<keyword evidence="3" id="KW-1185">Reference proteome</keyword>
<evidence type="ECO:0008006" key="4">
    <source>
        <dbReference type="Google" id="ProtNLM"/>
    </source>
</evidence>
<accession>A0A0Q9ZXX5</accession>
<dbReference type="AlphaFoldDB" id="A0A0Q9ZXX5"/>
<organism evidence="2 3">
    <name type="scientific">Stenotrophomonas panacihumi</name>
    <dbReference type="NCBI Taxonomy" id="676599"/>
    <lineage>
        <taxon>Bacteria</taxon>
        <taxon>Pseudomonadati</taxon>
        <taxon>Pseudomonadota</taxon>
        <taxon>Gammaproteobacteria</taxon>
        <taxon>Lysobacterales</taxon>
        <taxon>Lysobacteraceae</taxon>
        <taxon>Stenotrophomonas</taxon>
    </lineage>
</organism>
<gene>
    <name evidence="2" type="ORF">ARC20_16715</name>
</gene>
<proteinExistence type="predicted"/>
<reference evidence="2 3" key="1">
    <citation type="submission" date="2015-10" db="EMBL/GenBank/DDBJ databases">
        <title>Genome sequencing and analysis of members of genus Stenotrophomonas.</title>
        <authorList>
            <person name="Patil P.P."/>
            <person name="Midha S."/>
            <person name="Patil P.B."/>
        </authorList>
    </citation>
    <scope>NUCLEOTIDE SEQUENCE [LARGE SCALE GENOMIC DNA]</scope>
    <source>
        <strain evidence="2 3">JCM 16536</strain>
    </source>
</reference>
<feature type="region of interest" description="Disordered" evidence="1">
    <location>
        <begin position="176"/>
        <end position="195"/>
    </location>
</feature>
<protein>
    <recommendedName>
        <fullName evidence="4">TonB C-terminal domain-containing protein</fullName>
    </recommendedName>
</protein>
<dbReference type="STRING" id="676599.ARC20_16715"/>
<sequence>MLYLQVRADVAPDGHIVASADGKLPVVLREAVEKQVGGWRFHPPMKEGAAVSATTWVRVAACLVPDDGNMRLSVGYIANGPLQPEAFSFSPPVPPNSLLQQGIDTTLQVSYAVQPNGRGKLESVGFEDSVPERFRPWFERSMKQWASEQKFQPERIDGQAVTTHLQTPVRMNLAAQSTPRRELKRREEAERQARQLGEQLNPACVAAAQPYLVDSTVALDSPVSFMDAGSGG</sequence>
<comment type="caution">
    <text evidence="2">The sequence shown here is derived from an EMBL/GenBank/DDBJ whole genome shotgun (WGS) entry which is preliminary data.</text>
</comment>
<evidence type="ECO:0000256" key="1">
    <source>
        <dbReference type="SAM" id="MobiDB-lite"/>
    </source>
</evidence>